<dbReference type="EMBL" id="JBEPCU010000437">
    <property type="protein sequence ID" value="MER6979816.1"/>
    <property type="molecule type" value="Genomic_DNA"/>
</dbReference>
<name>A0ABV1W7J0_9ACTN</name>
<protein>
    <submittedName>
        <fullName evidence="1">Uncharacterized protein</fullName>
    </submittedName>
</protein>
<evidence type="ECO:0000313" key="1">
    <source>
        <dbReference type="EMBL" id="MER6979816.1"/>
    </source>
</evidence>
<evidence type="ECO:0000313" key="2">
    <source>
        <dbReference type="Proteomes" id="UP001458415"/>
    </source>
</evidence>
<accession>A0ABV1W7J0</accession>
<gene>
    <name evidence="1" type="ORF">ABT317_23290</name>
</gene>
<sequence length="48" mass="5591">MQIELHDYAVGLVHELRQRMFTARAGTHFEPVSMFARTVNIPVGMMDW</sequence>
<keyword evidence="2" id="KW-1185">Reference proteome</keyword>
<proteinExistence type="predicted"/>
<organism evidence="1 2">
    <name type="scientific">Streptomyces carpinensis</name>
    <dbReference type="NCBI Taxonomy" id="66369"/>
    <lineage>
        <taxon>Bacteria</taxon>
        <taxon>Bacillati</taxon>
        <taxon>Actinomycetota</taxon>
        <taxon>Actinomycetes</taxon>
        <taxon>Kitasatosporales</taxon>
        <taxon>Streptomycetaceae</taxon>
        <taxon>Streptomyces</taxon>
    </lineage>
</organism>
<dbReference type="RefSeq" id="WP_158103977.1">
    <property type="nucleotide sequence ID" value="NZ_MUBM01000357.1"/>
</dbReference>
<reference evidence="1 2" key="1">
    <citation type="submission" date="2024-06" db="EMBL/GenBank/DDBJ databases">
        <title>The Natural Products Discovery Center: Release of the First 8490 Sequenced Strains for Exploring Actinobacteria Biosynthetic Diversity.</title>
        <authorList>
            <person name="Kalkreuter E."/>
            <person name="Kautsar S.A."/>
            <person name="Yang D."/>
            <person name="Bader C.D."/>
            <person name="Teijaro C.N."/>
            <person name="Fluegel L."/>
            <person name="Davis C.M."/>
            <person name="Simpson J.R."/>
            <person name="Lauterbach L."/>
            <person name="Steele A.D."/>
            <person name="Gui C."/>
            <person name="Meng S."/>
            <person name="Li G."/>
            <person name="Viehrig K."/>
            <person name="Ye F."/>
            <person name="Su P."/>
            <person name="Kiefer A.F."/>
            <person name="Nichols A."/>
            <person name="Cepeda A.J."/>
            <person name="Yan W."/>
            <person name="Fan B."/>
            <person name="Jiang Y."/>
            <person name="Adhikari A."/>
            <person name="Zheng C.-J."/>
            <person name="Schuster L."/>
            <person name="Cowan T.M."/>
            <person name="Smanski M.J."/>
            <person name="Chevrette M.G."/>
            <person name="De Carvalho L.P.S."/>
            <person name="Shen B."/>
        </authorList>
    </citation>
    <scope>NUCLEOTIDE SEQUENCE [LARGE SCALE GENOMIC DNA]</scope>
    <source>
        <strain evidence="1 2">NPDC000634</strain>
    </source>
</reference>
<comment type="caution">
    <text evidence="1">The sequence shown here is derived from an EMBL/GenBank/DDBJ whole genome shotgun (WGS) entry which is preliminary data.</text>
</comment>
<dbReference type="Proteomes" id="UP001458415">
    <property type="component" value="Unassembled WGS sequence"/>
</dbReference>